<sequence length="48" mass="5767">MNHLKTWWYHPVVQWIVRTFYYTAILLGLIIIYGFAAAHTGSFIYNEF</sequence>
<keyword evidence="1" id="KW-0472">Membrane</keyword>
<evidence type="ECO:0000313" key="3">
    <source>
        <dbReference type="Proteomes" id="UP000298347"/>
    </source>
</evidence>
<feature type="transmembrane region" description="Helical" evidence="1">
    <location>
        <begin position="20"/>
        <end position="45"/>
    </location>
</feature>
<dbReference type="OrthoDB" id="2921335at2"/>
<organism evidence="2 3">
    <name type="scientific">Sporolactobacillus shoreae</name>
    <dbReference type="NCBI Taxonomy" id="1465501"/>
    <lineage>
        <taxon>Bacteria</taxon>
        <taxon>Bacillati</taxon>
        <taxon>Bacillota</taxon>
        <taxon>Bacilli</taxon>
        <taxon>Bacillales</taxon>
        <taxon>Sporolactobacillaceae</taxon>
        <taxon>Sporolactobacillus</taxon>
    </lineage>
</organism>
<dbReference type="EMBL" id="SRJD01000005">
    <property type="protein sequence ID" value="TGA98845.1"/>
    <property type="molecule type" value="Genomic_DNA"/>
</dbReference>
<dbReference type="AlphaFoldDB" id="A0A4Z0GRI9"/>
<dbReference type="Pfam" id="PF12459">
    <property type="entry name" value="DltX"/>
    <property type="match status" value="1"/>
</dbReference>
<name>A0A4Z0GRI9_9BACL</name>
<dbReference type="Proteomes" id="UP000298347">
    <property type="component" value="Unassembled WGS sequence"/>
</dbReference>
<dbReference type="InterPro" id="IPR021008">
    <property type="entry name" value="DltX"/>
</dbReference>
<keyword evidence="1" id="KW-0812">Transmembrane</keyword>
<evidence type="ECO:0000256" key="1">
    <source>
        <dbReference type="SAM" id="Phobius"/>
    </source>
</evidence>
<proteinExistence type="predicted"/>
<reference evidence="2 3" key="1">
    <citation type="journal article" date="2015" name="Int. J. Syst. Evol. Microbiol.">
        <title>Sporolactobacillus shoreae sp. nov. and Sporolactobacillus spathodeae sp. nov., two spore-forming lactic acid bacteria isolated from tree barks in Thailand.</title>
        <authorList>
            <person name="Thamacharoensuk T."/>
            <person name="Kitahara M."/>
            <person name="Ohkuma M."/>
            <person name="Thongchul N."/>
            <person name="Tanasupawat S."/>
        </authorList>
    </citation>
    <scope>NUCLEOTIDE SEQUENCE [LARGE SCALE GENOMIC DNA]</scope>
    <source>
        <strain evidence="2 3">BK92</strain>
    </source>
</reference>
<dbReference type="RefSeq" id="WP_135347865.1">
    <property type="nucleotide sequence ID" value="NZ_SRJD01000005.1"/>
</dbReference>
<evidence type="ECO:0000313" key="2">
    <source>
        <dbReference type="EMBL" id="TGA98845.1"/>
    </source>
</evidence>
<comment type="caution">
    <text evidence="2">The sequence shown here is derived from an EMBL/GenBank/DDBJ whole genome shotgun (WGS) entry which is preliminary data.</text>
</comment>
<gene>
    <name evidence="2" type="ORF">E4665_05830</name>
</gene>
<protein>
    <submittedName>
        <fullName evidence="2">Teichoic acid D-Ala incorporation-associated protein DltX</fullName>
    </submittedName>
</protein>
<keyword evidence="3" id="KW-1185">Reference proteome</keyword>
<accession>A0A4Z0GRI9</accession>
<keyword evidence="1" id="KW-1133">Transmembrane helix</keyword>